<dbReference type="PANTHER" id="PTHR33365">
    <property type="entry name" value="YALI0B05434P"/>
    <property type="match status" value="1"/>
</dbReference>
<evidence type="ECO:0000313" key="3">
    <source>
        <dbReference type="EMBL" id="ATY62609.1"/>
    </source>
</evidence>
<dbReference type="Proteomes" id="UP000323067">
    <property type="component" value="Chromosome vii"/>
</dbReference>
<protein>
    <submittedName>
        <fullName evidence="3">Tat pathway signal sequence</fullName>
    </submittedName>
</protein>
<name>A0A2H4SHN6_CORMI</name>
<dbReference type="OrthoDB" id="3687641at2759"/>
<evidence type="ECO:0000256" key="1">
    <source>
        <dbReference type="ARBA" id="ARBA00035112"/>
    </source>
</evidence>
<dbReference type="AlphaFoldDB" id="A0A2H4SHN6"/>
<dbReference type="PANTHER" id="PTHR33365:SF7">
    <property type="entry name" value="TAT PATHWAY SIGNAL SEQUENCE"/>
    <property type="match status" value="1"/>
</dbReference>
<evidence type="ECO:0000313" key="4">
    <source>
        <dbReference type="Proteomes" id="UP000323067"/>
    </source>
</evidence>
<proteinExistence type="inferred from homology"/>
<keyword evidence="2" id="KW-1133">Transmembrane helix</keyword>
<dbReference type="Pfam" id="PF11807">
    <property type="entry name" value="UstYa"/>
    <property type="match status" value="1"/>
</dbReference>
<dbReference type="InterPro" id="IPR021765">
    <property type="entry name" value="UstYa-like"/>
</dbReference>
<evidence type="ECO:0000256" key="2">
    <source>
        <dbReference type="SAM" id="Phobius"/>
    </source>
</evidence>
<dbReference type="EMBL" id="CP023324">
    <property type="protein sequence ID" value="ATY62609.1"/>
    <property type="molecule type" value="Genomic_DNA"/>
</dbReference>
<keyword evidence="2" id="KW-0472">Membrane</keyword>
<keyword evidence="2" id="KW-0812">Transmembrane</keyword>
<dbReference type="GO" id="GO:0043386">
    <property type="term" value="P:mycotoxin biosynthetic process"/>
    <property type="evidence" value="ECO:0007669"/>
    <property type="project" value="InterPro"/>
</dbReference>
<dbReference type="VEuPathDB" id="FungiDB:A9K55_008052"/>
<feature type="transmembrane region" description="Helical" evidence="2">
    <location>
        <begin position="50"/>
        <end position="72"/>
    </location>
</feature>
<organism evidence="3 4">
    <name type="scientific">Cordyceps militaris</name>
    <name type="common">Caterpillar fungus</name>
    <name type="synonym">Clavaria militaris</name>
    <dbReference type="NCBI Taxonomy" id="73501"/>
    <lineage>
        <taxon>Eukaryota</taxon>
        <taxon>Fungi</taxon>
        <taxon>Dikarya</taxon>
        <taxon>Ascomycota</taxon>
        <taxon>Pezizomycotina</taxon>
        <taxon>Sordariomycetes</taxon>
        <taxon>Hypocreomycetidae</taxon>
        <taxon>Hypocreales</taxon>
        <taxon>Cordycipitaceae</taxon>
        <taxon>Cordyceps</taxon>
    </lineage>
</organism>
<comment type="similarity">
    <text evidence="1">Belongs to the ustYa family.</text>
</comment>
<reference evidence="3 4" key="1">
    <citation type="journal article" date="2017" name="BMC Genomics">
        <title>Chromosome level assembly and secondary metabolite potential of the parasitic fungus Cordyceps militaris.</title>
        <authorList>
            <person name="Kramer G.J."/>
            <person name="Nodwell J.R."/>
        </authorList>
    </citation>
    <scope>NUCLEOTIDE SEQUENCE [LARGE SCALE GENOMIC DNA]</scope>
    <source>
        <strain evidence="3 4">ATCC 34164</strain>
    </source>
</reference>
<accession>A0A2H4SHN6</accession>
<sequence length="358" mass="41317">MYSEKRLKQVAKDAADASDTESLLSLDQSQEKLILSLQHARSNRNARIKIFVHVAIITLYSLIAILLLTWGAKLRATGCACEIGAVYSPAKEAIEYQKQIIDHKVFEASKFRGMPRLEVDDAWEDLLRYNDIRVQKEDLEKANITSVPLNDKQGGYFVTLDVYHTLHCVNHVRKSYYADYYQNPNPVAQQREHFDHCIDLLRQTLMCHGDVSLHPFEWIDDYRFPWPTERTEHQCRSWDKLVSWSKAHSIPDLEGPILTHPILGIGRQYWIQMIGIQINHLLETVVWWRQHIASFLYRPIWRPEMTTICLDNKNLIAQIYLQPSCGISLFHGLTVMTADSDSASEGSTPSETFLFAES</sequence>
<dbReference type="VEuPathDB" id="FungiDB:CCM_06855"/>
<gene>
    <name evidence="3" type="ORF">A9K55_008052</name>
</gene>